<dbReference type="InterPro" id="IPR020846">
    <property type="entry name" value="MFS_dom"/>
</dbReference>
<feature type="domain" description="Major facilitator superfamily (MFS) profile" evidence="9">
    <location>
        <begin position="15"/>
        <end position="392"/>
    </location>
</feature>
<evidence type="ECO:0000256" key="7">
    <source>
        <dbReference type="ARBA" id="ARBA00023136"/>
    </source>
</evidence>
<keyword evidence="6" id="KW-0534">Nitrate assimilation</keyword>
<reference evidence="11" key="1">
    <citation type="journal article" date="2019" name="Int. J. Syst. Evol. Microbiol.">
        <title>The Global Catalogue of Microorganisms (GCM) 10K type strain sequencing project: providing services to taxonomists for standard genome sequencing and annotation.</title>
        <authorList>
            <consortium name="The Broad Institute Genomics Platform"/>
            <consortium name="The Broad Institute Genome Sequencing Center for Infectious Disease"/>
            <person name="Wu L."/>
            <person name="Ma J."/>
        </authorList>
    </citation>
    <scope>NUCLEOTIDE SEQUENCE [LARGE SCALE GENOMIC DNA]</scope>
    <source>
        <strain evidence="11">IBRC-M 10813</strain>
    </source>
</reference>
<evidence type="ECO:0000256" key="1">
    <source>
        <dbReference type="ARBA" id="ARBA00004651"/>
    </source>
</evidence>
<feature type="transmembrane region" description="Helical" evidence="8">
    <location>
        <begin position="283"/>
        <end position="301"/>
    </location>
</feature>
<name>A0ABV8JAI4_9BACL</name>
<evidence type="ECO:0000313" key="11">
    <source>
        <dbReference type="Proteomes" id="UP001595843"/>
    </source>
</evidence>
<evidence type="ECO:0000256" key="3">
    <source>
        <dbReference type="ARBA" id="ARBA00022448"/>
    </source>
</evidence>
<feature type="transmembrane region" description="Helical" evidence="8">
    <location>
        <begin position="307"/>
        <end position="327"/>
    </location>
</feature>
<dbReference type="EMBL" id="JBHSAP010000007">
    <property type="protein sequence ID" value="MFC4075906.1"/>
    <property type="molecule type" value="Genomic_DNA"/>
</dbReference>
<dbReference type="RefSeq" id="WP_380702259.1">
    <property type="nucleotide sequence ID" value="NZ_JBHSAP010000007.1"/>
</dbReference>
<feature type="transmembrane region" description="Helical" evidence="8">
    <location>
        <begin position="139"/>
        <end position="158"/>
    </location>
</feature>
<feature type="transmembrane region" description="Helical" evidence="8">
    <location>
        <begin position="368"/>
        <end position="388"/>
    </location>
</feature>
<dbReference type="InterPro" id="IPR011701">
    <property type="entry name" value="MFS"/>
</dbReference>
<feature type="transmembrane region" description="Helical" evidence="8">
    <location>
        <begin position="214"/>
        <end position="239"/>
    </location>
</feature>
<feature type="transmembrane region" description="Helical" evidence="8">
    <location>
        <begin position="170"/>
        <end position="190"/>
    </location>
</feature>
<evidence type="ECO:0000256" key="8">
    <source>
        <dbReference type="SAM" id="Phobius"/>
    </source>
</evidence>
<dbReference type="SUPFAM" id="SSF103473">
    <property type="entry name" value="MFS general substrate transporter"/>
    <property type="match status" value="1"/>
</dbReference>
<evidence type="ECO:0000313" key="10">
    <source>
        <dbReference type="EMBL" id="MFC4075906.1"/>
    </source>
</evidence>
<evidence type="ECO:0000256" key="6">
    <source>
        <dbReference type="ARBA" id="ARBA00023063"/>
    </source>
</evidence>
<protein>
    <submittedName>
        <fullName evidence="10">Nitrate/nitrite transporter</fullName>
    </submittedName>
</protein>
<keyword evidence="7 8" id="KW-0472">Membrane</keyword>
<comment type="similarity">
    <text evidence="2">Belongs to the major facilitator superfamily. Nitrate/nitrite porter (TC 2.A.1.8) family.</text>
</comment>
<evidence type="ECO:0000256" key="4">
    <source>
        <dbReference type="ARBA" id="ARBA00022692"/>
    </source>
</evidence>
<dbReference type="Gene3D" id="1.20.1250.20">
    <property type="entry name" value="MFS general substrate transporter like domains"/>
    <property type="match status" value="1"/>
</dbReference>
<dbReference type="Proteomes" id="UP001595843">
    <property type="component" value="Unassembled WGS sequence"/>
</dbReference>
<feature type="transmembrane region" description="Helical" evidence="8">
    <location>
        <begin position="21"/>
        <end position="41"/>
    </location>
</feature>
<evidence type="ECO:0000259" key="9">
    <source>
        <dbReference type="PROSITE" id="PS50850"/>
    </source>
</evidence>
<accession>A0ABV8JAI4</accession>
<feature type="transmembrane region" description="Helical" evidence="8">
    <location>
        <begin position="334"/>
        <end position="356"/>
    </location>
</feature>
<feature type="transmembrane region" description="Helical" evidence="8">
    <location>
        <begin position="251"/>
        <end position="271"/>
    </location>
</feature>
<dbReference type="PANTHER" id="PTHR23515">
    <property type="entry name" value="HIGH-AFFINITY NITRATE TRANSPORTER 2.3"/>
    <property type="match status" value="1"/>
</dbReference>
<keyword evidence="11" id="KW-1185">Reference proteome</keyword>
<dbReference type="InterPro" id="IPR044772">
    <property type="entry name" value="NO3_transporter"/>
</dbReference>
<keyword evidence="5 8" id="KW-1133">Transmembrane helix</keyword>
<feature type="transmembrane region" description="Helical" evidence="8">
    <location>
        <begin position="107"/>
        <end position="127"/>
    </location>
</feature>
<proteinExistence type="inferred from homology"/>
<dbReference type="CDD" id="cd17341">
    <property type="entry name" value="MFS_NRT2_like"/>
    <property type="match status" value="1"/>
</dbReference>
<feature type="transmembrane region" description="Helical" evidence="8">
    <location>
        <begin position="53"/>
        <end position="70"/>
    </location>
</feature>
<gene>
    <name evidence="10" type="ORF">ACFOUO_03700</name>
</gene>
<organism evidence="10 11">
    <name type="scientific">Salinithrix halophila</name>
    <dbReference type="NCBI Taxonomy" id="1485204"/>
    <lineage>
        <taxon>Bacteria</taxon>
        <taxon>Bacillati</taxon>
        <taxon>Bacillota</taxon>
        <taxon>Bacilli</taxon>
        <taxon>Bacillales</taxon>
        <taxon>Thermoactinomycetaceae</taxon>
        <taxon>Salinithrix</taxon>
    </lineage>
</organism>
<dbReference type="PROSITE" id="PS50850">
    <property type="entry name" value="MFS"/>
    <property type="match status" value="1"/>
</dbReference>
<dbReference type="InterPro" id="IPR036259">
    <property type="entry name" value="MFS_trans_sf"/>
</dbReference>
<evidence type="ECO:0000256" key="5">
    <source>
        <dbReference type="ARBA" id="ARBA00022989"/>
    </source>
</evidence>
<dbReference type="Pfam" id="PF07690">
    <property type="entry name" value="MFS_1"/>
    <property type="match status" value="1"/>
</dbReference>
<keyword evidence="4 8" id="KW-0812">Transmembrane</keyword>
<sequence length="405" mass="43626">MVSSFADFRKSGHWPSLLASFLYFDLSFMVWVLLGSVSVFVSSDLQLTPGQKGLLVALPILGGSFFRLILGVLTDRIGAKRTSVLGMILTLLPLFLLWVSGRTLPEVYAYGFLLGIAGASFAAALPLASRWYPPRYQGLAMGIAGAGNSGTLLATLFAPRLAEHFGDWHAVFGMTMIPMVVVLVTFLLIAKEAPDRPPAKKWADYFDVLRQRDAWLFCFFYSVTFGGFVGMASFLPIFFSDQYGLGRVATGDFVTLCVLAGSFVRPLGGWFADRVGGVRMLQVLYFVITSLFSVVSFLMPFPFEMAALFLVMAALGLGNGAVFQLVPQRFGKEIGVMTGLVGAAGGLGGFFLPSLLGALKGATGTFASGYLVIAGVSAAAFLTIWIIGRQWHGKRVVRQGAVRHG</sequence>
<comment type="subcellular location">
    <subcellularLocation>
        <location evidence="1">Cell membrane</location>
        <topology evidence="1">Multi-pass membrane protein</topology>
    </subcellularLocation>
</comment>
<feature type="transmembrane region" description="Helical" evidence="8">
    <location>
        <begin position="82"/>
        <end position="101"/>
    </location>
</feature>
<keyword evidence="3" id="KW-0813">Transport</keyword>
<comment type="caution">
    <text evidence="10">The sequence shown here is derived from an EMBL/GenBank/DDBJ whole genome shotgun (WGS) entry which is preliminary data.</text>
</comment>
<evidence type="ECO:0000256" key="2">
    <source>
        <dbReference type="ARBA" id="ARBA00008432"/>
    </source>
</evidence>